<proteinExistence type="predicted"/>
<evidence type="ECO:0000313" key="2">
    <source>
        <dbReference type="EMBL" id="KAH0576491.1"/>
    </source>
</evidence>
<keyword evidence="3" id="KW-1185">Reference proteome</keyword>
<accession>A0A9P8LY98</accession>
<feature type="transmembrane region" description="Helical" evidence="1">
    <location>
        <begin position="80"/>
        <end position="98"/>
    </location>
</feature>
<keyword evidence="1" id="KW-1133">Transmembrane helix</keyword>
<keyword evidence="1" id="KW-0812">Transmembrane</keyword>
<organism evidence="2 3">
    <name type="scientific">Spironucleus salmonicida</name>
    <dbReference type="NCBI Taxonomy" id="348837"/>
    <lineage>
        <taxon>Eukaryota</taxon>
        <taxon>Metamonada</taxon>
        <taxon>Diplomonadida</taxon>
        <taxon>Hexamitidae</taxon>
        <taxon>Hexamitinae</taxon>
        <taxon>Spironucleus</taxon>
    </lineage>
</organism>
<dbReference type="RefSeq" id="XP_067767264.1">
    <property type="nucleotide sequence ID" value="XM_067905947.1"/>
</dbReference>
<dbReference type="KEGG" id="ssao:94296078"/>
<sequence>MLIKLFNACKVLIYNWSILYIKIINAFRFRSMRNHYSLSYNTLKLFKANQLTSQFFCTINTGRYDVIFDIKLYIFWSTNIYQFMCCIIFTTKLINILVGHAKIFIQKNLLRAHVVTFLTASYKFIYCETKRTFCIYLREIIILKTARVKKRSQTWYKSIHTCQHLIILSGQQ</sequence>
<evidence type="ECO:0008006" key="4">
    <source>
        <dbReference type="Google" id="ProtNLM"/>
    </source>
</evidence>
<dbReference type="EMBL" id="AUWU02000002">
    <property type="protein sequence ID" value="KAH0576491.1"/>
    <property type="molecule type" value="Genomic_DNA"/>
</dbReference>
<dbReference type="GeneID" id="94296078"/>
<name>A0A9P8LY98_9EUKA</name>
<dbReference type="AlphaFoldDB" id="A0A9P8LY98"/>
<protein>
    <recommendedName>
        <fullName evidence="4">Transmembrane protein</fullName>
    </recommendedName>
</protein>
<dbReference type="Proteomes" id="UP000018208">
    <property type="component" value="Unassembled WGS sequence"/>
</dbReference>
<gene>
    <name evidence="2" type="ORF">SS50377_22055</name>
</gene>
<comment type="caution">
    <text evidence="2">The sequence shown here is derived from an EMBL/GenBank/DDBJ whole genome shotgun (WGS) entry which is preliminary data.</text>
</comment>
<evidence type="ECO:0000313" key="3">
    <source>
        <dbReference type="Proteomes" id="UP000018208"/>
    </source>
</evidence>
<keyword evidence="1" id="KW-0472">Membrane</keyword>
<feature type="transmembrane region" description="Helical" evidence="1">
    <location>
        <begin position="12"/>
        <end position="29"/>
    </location>
</feature>
<evidence type="ECO:0000256" key="1">
    <source>
        <dbReference type="SAM" id="Phobius"/>
    </source>
</evidence>
<reference evidence="2 3" key="1">
    <citation type="journal article" date="2014" name="PLoS Genet.">
        <title>The Genome of Spironucleus salmonicida Highlights a Fish Pathogen Adapted to Fluctuating Environments.</title>
        <authorList>
            <person name="Xu F."/>
            <person name="Jerlstrom-Hultqvist J."/>
            <person name="Einarsson E."/>
            <person name="Astvaldsson A."/>
            <person name="Svard S.G."/>
            <person name="Andersson J.O."/>
        </authorList>
    </citation>
    <scope>NUCLEOTIDE SEQUENCE [LARGE SCALE GENOMIC DNA]</scope>
    <source>
        <strain evidence="2 3">ATCC 50377</strain>
    </source>
</reference>